<dbReference type="InterPro" id="IPR017871">
    <property type="entry name" value="ABC_transporter-like_CS"/>
</dbReference>
<evidence type="ECO:0000259" key="11">
    <source>
        <dbReference type="PROSITE" id="PS50929"/>
    </source>
</evidence>
<gene>
    <name evidence="12" type="ORF">B0H15DRAFT_385817</name>
</gene>
<feature type="transmembrane region" description="Helical" evidence="9">
    <location>
        <begin position="101"/>
        <end position="120"/>
    </location>
</feature>
<dbReference type="Gene3D" id="1.20.1560.10">
    <property type="entry name" value="ABC transporter type 1, transmembrane domain"/>
    <property type="match status" value="2"/>
</dbReference>
<keyword evidence="8" id="KW-0325">Glycoprotein</keyword>
<dbReference type="PANTHER" id="PTHR24223:SF399">
    <property type="entry name" value="ABC TRANSPORTER ATNG"/>
    <property type="match status" value="1"/>
</dbReference>
<dbReference type="InterPro" id="IPR027417">
    <property type="entry name" value="P-loop_NTPase"/>
</dbReference>
<evidence type="ECO:0000256" key="8">
    <source>
        <dbReference type="ARBA" id="ARBA00023180"/>
    </source>
</evidence>
<keyword evidence="4" id="KW-0547">Nucleotide-binding</keyword>
<dbReference type="PROSITE" id="PS50929">
    <property type="entry name" value="ABC_TM1F"/>
    <property type="match status" value="2"/>
</dbReference>
<dbReference type="CDD" id="cd03250">
    <property type="entry name" value="ABCC_MRP_domain1"/>
    <property type="match status" value="1"/>
</dbReference>
<dbReference type="InterPro" id="IPR003439">
    <property type="entry name" value="ABC_transporter-like_ATP-bd"/>
</dbReference>
<feature type="transmembrane region" description="Helical" evidence="9">
    <location>
        <begin position="460"/>
        <end position="486"/>
    </location>
</feature>
<dbReference type="GO" id="GO:0140359">
    <property type="term" value="F:ABC-type transporter activity"/>
    <property type="evidence" value="ECO:0007669"/>
    <property type="project" value="InterPro"/>
</dbReference>
<dbReference type="PROSITE" id="PS00211">
    <property type="entry name" value="ABC_TRANSPORTER_1"/>
    <property type="match status" value="2"/>
</dbReference>
<evidence type="ECO:0000256" key="1">
    <source>
        <dbReference type="ARBA" id="ARBA00004141"/>
    </source>
</evidence>
<evidence type="ECO:0000256" key="9">
    <source>
        <dbReference type="SAM" id="Phobius"/>
    </source>
</evidence>
<keyword evidence="2" id="KW-0813">Transport</keyword>
<dbReference type="Proteomes" id="UP001222325">
    <property type="component" value="Unassembled WGS sequence"/>
</dbReference>
<dbReference type="PANTHER" id="PTHR24223">
    <property type="entry name" value="ATP-BINDING CASSETTE SUB-FAMILY C"/>
    <property type="match status" value="1"/>
</dbReference>
<evidence type="ECO:0000256" key="3">
    <source>
        <dbReference type="ARBA" id="ARBA00022692"/>
    </source>
</evidence>
<dbReference type="SMART" id="SM00382">
    <property type="entry name" value="AAA"/>
    <property type="match status" value="2"/>
</dbReference>
<dbReference type="InterPro" id="IPR011527">
    <property type="entry name" value="ABC1_TM_dom"/>
</dbReference>
<feature type="transmembrane region" description="Helical" evidence="9">
    <location>
        <begin position="44"/>
        <end position="65"/>
    </location>
</feature>
<proteinExistence type="predicted"/>
<evidence type="ECO:0000313" key="12">
    <source>
        <dbReference type="EMBL" id="KAJ7084555.1"/>
    </source>
</evidence>
<sequence>MENYSHLYNISSPLSTLASIGASGALFLCVLKNRKAPRCLPWKLDILVVLKALLGLVYIAAAAEILACAKTEGNTCVLPIVGLAAAITFVAASLSEHYHSVAPSTVTTLYAIFGAAFYGYQLQAYQLKEPIPYFYSNIVATASLLALIILEGTSKRRLLLPTDPPPAYVSTLSFLVKPFFPQLLPILAIGSRRRIKVSELHEIPVYLRADPATKRLQAALATGDKTSPRYLARCSFRAFGWEFLRAITPRLIFLTGTFAQVALVEQMIIFASDESQPTERGIFLIAMFFLVYISMTLSNYLYCESLNAFFVLYSSALTGSLYAKTLRMTSMAARELGQGAATTYMSVDINKVIFGLQLSQELWAAGLTVGVACAMLWAKAGYAMLAPLLFITALLASTSAVSTFVGLAQKVWVAAIDARIKLFTSVLRQLLPIKLGAYEPALTRKLHALRERETQALRRFLYTISVAGTLANSGSAGAFLATLAAYVTLRARGWGDLPPLDVSRLFTLFTIVDILNAPLSLIGQTLPHLFAGFASLERIQGFLQLPEKIDAVLSPEVETALVDVTEDVPVQVSLAGCAFEWDDTTRVLHGVTMDLTPRELHMVVGPVASGKTSLLMSLLGEMRLVEGTMTVTARKVALASQTAFIFPGTLRANILLDSPFDAGFYERVIDACGLRQDIDALPHRDLGILGDRGTTLSGGQRQRVAIARAVYARADLVLLDDVFSALDGETEAHVFASLFGPKGLLRGTTTVLVTHGVHHLPSADKVIVMDAGTITHFDSFDHVREAAAIFTRASTPAATGSGGDSFSAPQKANAAESTVVDAEKEEEEAWSADQASRRGAYTFYARCMGFVPIGIVLVLVTARSTVGLLSAAYLSRLTSAEGHLGQWVAGYGGLVLLDVVFVAATLMYFAYVIGSFTAANIHSAELAGVMGAPISWITKNPVGKSLSRFSQDIQVADREFSYAVLFLALNVLTTIGTFVFIMLATPPVAFGLPFLGLVSFYSLRYYLATSKQFHRLELSSKSPVYTLFGTTISGLITVRAYRAQNYFRSQNAAFLNECQGALHHRVTGQLFLRTFMMWFQTILACGFAVLTVYLRDTTSAALLGIALSRLVALGPMLTNLLFSYASVENGTIAIDRIQEYANLPAEEQYVKAQELTAGDLSAWPSAGRVTFSNFSVRYSDDLPLALKNLSFELEGGLKIGICGRTGSGKSSTVLSLFRGIDQHLVTGSIAIDGVDISTVPLKTLRESMSIVTQDPFLWHGSIRENLDILSERSDSEIWDALKLVEMYDAVSALDDKLDHLVVDEESFSKGQRQLLCLARVLLRNNKIIVLDESTSSMDHVTDEKIRHVVNSKMEGFTVIAIAHRISTIVNYDKILVLDSGSIAEFDDPKTLLSNSESRFARLAATQGIYHPDLIPQGAAVKDLGDGTTLVVTEDLVDV</sequence>
<keyword evidence="6 9" id="KW-1133">Transmembrane helix</keyword>
<keyword evidence="5" id="KW-0067">ATP-binding</keyword>
<feature type="domain" description="ABC transporter" evidence="10">
    <location>
        <begin position="572"/>
        <end position="796"/>
    </location>
</feature>
<feature type="transmembrane region" description="Helical" evidence="9">
    <location>
        <begin position="384"/>
        <end position="407"/>
    </location>
</feature>
<dbReference type="GO" id="GO:0016020">
    <property type="term" value="C:membrane"/>
    <property type="evidence" value="ECO:0007669"/>
    <property type="project" value="UniProtKB-SubCell"/>
</dbReference>
<feature type="transmembrane region" description="Helical" evidence="9">
    <location>
        <begin position="308"/>
        <end position="326"/>
    </location>
</feature>
<evidence type="ECO:0000256" key="2">
    <source>
        <dbReference type="ARBA" id="ARBA00022448"/>
    </source>
</evidence>
<feature type="transmembrane region" description="Helical" evidence="9">
    <location>
        <begin position="847"/>
        <end position="874"/>
    </location>
</feature>
<dbReference type="Pfam" id="PF00005">
    <property type="entry name" value="ABC_tran"/>
    <property type="match status" value="2"/>
</dbReference>
<dbReference type="InterPro" id="IPR050173">
    <property type="entry name" value="ABC_transporter_C-like"/>
</dbReference>
<keyword evidence="13" id="KW-1185">Reference proteome</keyword>
<dbReference type="GO" id="GO:0005524">
    <property type="term" value="F:ATP binding"/>
    <property type="evidence" value="ECO:0007669"/>
    <property type="project" value="UniProtKB-KW"/>
</dbReference>
<evidence type="ECO:0000313" key="13">
    <source>
        <dbReference type="Proteomes" id="UP001222325"/>
    </source>
</evidence>
<feature type="domain" description="ABC transporter" evidence="10">
    <location>
        <begin position="1169"/>
        <end position="1404"/>
    </location>
</feature>
<dbReference type="InterPro" id="IPR044726">
    <property type="entry name" value="ABCC_6TM_D2"/>
</dbReference>
<comment type="subcellular location">
    <subcellularLocation>
        <location evidence="1">Membrane</location>
        <topology evidence="1">Multi-pass membrane protein</topology>
    </subcellularLocation>
</comment>
<feature type="transmembrane region" description="Helical" evidence="9">
    <location>
        <begin position="1075"/>
        <end position="1094"/>
    </location>
</feature>
<dbReference type="PROSITE" id="PS50893">
    <property type="entry name" value="ABC_TRANSPORTER_2"/>
    <property type="match status" value="2"/>
</dbReference>
<feature type="transmembrane region" description="Helical" evidence="9">
    <location>
        <begin position="960"/>
        <end position="982"/>
    </location>
</feature>
<organism evidence="12 13">
    <name type="scientific">Mycena belliarum</name>
    <dbReference type="NCBI Taxonomy" id="1033014"/>
    <lineage>
        <taxon>Eukaryota</taxon>
        <taxon>Fungi</taxon>
        <taxon>Dikarya</taxon>
        <taxon>Basidiomycota</taxon>
        <taxon>Agaricomycotina</taxon>
        <taxon>Agaricomycetes</taxon>
        <taxon>Agaricomycetidae</taxon>
        <taxon>Agaricales</taxon>
        <taxon>Marasmiineae</taxon>
        <taxon>Mycenaceae</taxon>
        <taxon>Mycena</taxon>
    </lineage>
</organism>
<evidence type="ECO:0000259" key="10">
    <source>
        <dbReference type="PROSITE" id="PS50893"/>
    </source>
</evidence>
<keyword evidence="12" id="KW-0378">Hydrolase</keyword>
<dbReference type="CDD" id="cd18580">
    <property type="entry name" value="ABC_6TM_ABCC_D2"/>
    <property type="match status" value="1"/>
</dbReference>
<evidence type="ECO:0000256" key="7">
    <source>
        <dbReference type="ARBA" id="ARBA00023136"/>
    </source>
</evidence>
<feature type="transmembrane region" description="Helical" evidence="9">
    <location>
        <begin position="988"/>
        <end position="1007"/>
    </location>
</feature>
<keyword evidence="3 9" id="KW-0812">Transmembrane</keyword>
<dbReference type="SUPFAM" id="SSF90123">
    <property type="entry name" value="ABC transporter transmembrane region"/>
    <property type="match status" value="2"/>
</dbReference>
<comment type="caution">
    <text evidence="12">The sequence shown here is derived from an EMBL/GenBank/DDBJ whole genome shotgun (WGS) entry which is preliminary data.</text>
</comment>
<dbReference type="InterPro" id="IPR036640">
    <property type="entry name" value="ABC1_TM_sf"/>
</dbReference>
<feature type="domain" description="ABC transmembrane type-1" evidence="11">
    <location>
        <begin position="855"/>
        <end position="1129"/>
    </location>
</feature>
<dbReference type="Gene3D" id="3.40.50.300">
    <property type="entry name" value="P-loop containing nucleotide triphosphate hydrolases"/>
    <property type="match status" value="2"/>
</dbReference>
<dbReference type="SUPFAM" id="SSF52540">
    <property type="entry name" value="P-loop containing nucleoside triphosphate hydrolases"/>
    <property type="match status" value="2"/>
</dbReference>
<dbReference type="InterPro" id="IPR003593">
    <property type="entry name" value="AAA+_ATPase"/>
</dbReference>
<name>A0AAD6U107_9AGAR</name>
<dbReference type="EMBL" id="JARJCN010000037">
    <property type="protein sequence ID" value="KAJ7084555.1"/>
    <property type="molecule type" value="Genomic_DNA"/>
</dbReference>
<dbReference type="Pfam" id="PF00664">
    <property type="entry name" value="ABC_membrane"/>
    <property type="match status" value="2"/>
</dbReference>
<evidence type="ECO:0000256" key="5">
    <source>
        <dbReference type="ARBA" id="ARBA00022840"/>
    </source>
</evidence>
<dbReference type="GO" id="GO:0016887">
    <property type="term" value="F:ATP hydrolysis activity"/>
    <property type="evidence" value="ECO:0007669"/>
    <property type="project" value="InterPro"/>
</dbReference>
<dbReference type="CDD" id="cd18579">
    <property type="entry name" value="ABC_6TM_ABCC_D1"/>
    <property type="match status" value="1"/>
</dbReference>
<reference evidence="12" key="1">
    <citation type="submission" date="2023-03" db="EMBL/GenBank/DDBJ databases">
        <title>Massive genome expansion in bonnet fungi (Mycena s.s.) driven by repeated elements and novel gene families across ecological guilds.</title>
        <authorList>
            <consortium name="Lawrence Berkeley National Laboratory"/>
            <person name="Harder C.B."/>
            <person name="Miyauchi S."/>
            <person name="Viragh M."/>
            <person name="Kuo A."/>
            <person name="Thoen E."/>
            <person name="Andreopoulos B."/>
            <person name="Lu D."/>
            <person name="Skrede I."/>
            <person name="Drula E."/>
            <person name="Henrissat B."/>
            <person name="Morin E."/>
            <person name="Kohler A."/>
            <person name="Barry K."/>
            <person name="LaButti K."/>
            <person name="Morin E."/>
            <person name="Salamov A."/>
            <person name="Lipzen A."/>
            <person name="Mereny Z."/>
            <person name="Hegedus B."/>
            <person name="Baldrian P."/>
            <person name="Stursova M."/>
            <person name="Weitz H."/>
            <person name="Taylor A."/>
            <person name="Grigoriev I.V."/>
            <person name="Nagy L.G."/>
            <person name="Martin F."/>
            <person name="Kauserud H."/>
        </authorList>
    </citation>
    <scope>NUCLEOTIDE SEQUENCE</scope>
    <source>
        <strain evidence="12">CBHHK173m</strain>
    </source>
</reference>
<keyword evidence="7 9" id="KW-0472">Membrane</keyword>
<feature type="transmembrane region" description="Helical" evidence="9">
    <location>
        <begin position="282"/>
        <end position="302"/>
    </location>
</feature>
<feature type="transmembrane region" description="Helical" evidence="9">
    <location>
        <begin position="12"/>
        <end position="32"/>
    </location>
</feature>
<dbReference type="InterPro" id="IPR044746">
    <property type="entry name" value="ABCC_6TM_D1"/>
</dbReference>
<dbReference type="CDD" id="cd03244">
    <property type="entry name" value="ABCC_MRP_domain2"/>
    <property type="match status" value="1"/>
</dbReference>
<feature type="transmembrane region" description="Helical" evidence="9">
    <location>
        <begin position="132"/>
        <end position="150"/>
    </location>
</feature>
<protein>
    <submittedName>
        <fullName evidence="12">P-loop containing nucleoside triphosphate hydrolase protein</fullName>
    </submittedName>
</protein>
<feature type="transmembrane region" description="Helical" evidence="9">
    <location>
        <begin position="894"/>
        <end position="913"/>
    </location>
</feature>
<evidence type="ECO:0000256" key="6">
    <source>
        <dbReference type="ARBA" id="ARBA00022989"/>
    </source>
</evidence>
<accession>A0AAD6U107</accession>
<feature type="domain" description="ABC transmembrane type-1" evidence="11">
    <location>
        <begin position="284"/>
        <end position="531"/>
    </location>
</feature>
<dbReference type="FunFam" id="3.40.50.300:FF:000838">
    <property type="entry name" value="ABC multidrug transporter (Eurofung)"/>
    <property type="match status" value="1"/>
</dbReference>
<evidence type="ECO:0000256" key="4">
    <source>
        <dbReference type="ARBA" id="ARBA00022741"/>
    </source>
</evidence>
<feature type="transmembrane region" description="Helical" evidence="9">
    <location>
        <begin position="77"/>
        <end position="94"/>
    </location>
</feature>